<dbReference type="EMBL" id="CP041345">
    <property type="protein sequence ID" value="QKG78774.1"/>
    <property type="molecule type" value="Genomic_DNA"/>
</dbReference>
<dbReference type="NCBIfam" id="TIGR01909">
    <property type="entry name" value="C_GCAxxG_C_C"/>
    <property type="match status" value="1"/>
</dbReference>
<evidence type="ECO:0000313" key="1">
    <source>
        <dbReference type="EMBL" id="QKG78774.1"/>
    </source>
</evidence>
<gene>
    <name evidence="1" type="ORF">FHG85_00310</name>
</gene>
<proteinExistence type="predicted"/>
<dbReference type="Pfam" id="PF09719">
    <property type="entry name" value="C_GCAxxG_C_C"/>
    <property type="match status" value="1"/>
</dbReference>
<protein>
    <submittedName>
        <fullName evidence="1">C_GCAxxG_C_C family protein</fullName>
    </submittedName>
</protein>
<dbReference type="Proteomes" id="UP000500961">
    <property type="component" value="Chromosome"/>
</dbReference>
<name>A0A7D4AVS5_9BACT</name>
<evidence type="ECO:0000313" key="2">
    <source>
        <dbReference type="Proteomes" id="UP000500961"/>
    </source>
</evidence>
<dbReference type="InterPro" id="IPR010181">
    <property type="entry name" value="CGCAxxGCC_motif"/>
</dbReference>
<dbReference type="AlphaFoldDB" id="A0A7D4AVS5"/>
<keyword evidence="2" id="KW-1185">Reference proteome</keyword>
<accession>A0A7D4AVS5</accession>
<reference evidence="1 2" key="1">
    <citation type="submission" date="2019-07" db="EMBL/GenBank/DDBJ databases">
        <title>Thalassofilum flectens gen. nov., sp. nov., a novel moderate thermophilic anaerobe from a shallow sea hot spring in Kunashir Island (Russia), representing a new family in the order Bacteroidales, and proposal of Thalassofilacea fam. nov.</title>
        <authorList>
            <person name="Kochetkova T.V."/>
            <person name="Podosokorskaya O.A."/>
            <person name="Novikov A."/>
            <person name="Elcheninov A.G."/>
            <person name="Toshchakov S.V."/>
            <person name="Kublanov I.V."/>
        </authorList>
    </citation>
    <scope>NUCLEOTIDE SEQUENCE [LARGE SCALE GENOMIC DNA]</scope>
    <source>
        <strain evidence="1 2">38-H</strain>
    </source>
</reference>
<sequence length="150" mass="15991">MESKESLAIYNFENGANCAQSILLAFAKEEGLSEELCLQLGSGLGGGIGHKQHVCGAINAGAMIIGLRFGNKNRDDIDGKQMATDLVSEFMDKCNTDLGSANCSKILGIDLNNPEQVEKSKEAGLFALACGKAIRTVCRLLESDYQKSSL</sequence>
<dbReference type="RefSeq" id="WP_173072290.1">
    <property type="nucleotide sequence ID" value="NZ_CP041345.1"/>
</dbReference>
<organism evidence="1 2">
    <name type="scientific">Tenuifilum thalassicum</name>
    <dbReference type="NCBI Taxonomy" id="2590900"/>
    <lineage>
        <taxon>Bacteria</taxon>
        <taxon>Pseudomonadati</taxon>
        <taxon>Bacteroidota</taxon>
        <taxon>Bacteroidia</taxon>
        <taxon>Bacteroidales</taxon>
        <taxon>Tenuifilaceae</taxon>
        <taxon>Tenuifilum</taxon>
    </lineage>
</organism>
<dbReference type="KEGG" id="ttz:FHG85_00310"/>